<proteinExistence type="predicted"/>
<dbReference type="OMA" id="WHAWEAR"/>
<dbReference type="HOGENOM" id="CLU_1222356_0_0_1"/>
<protein>
    <recommendedName>
        <fullName evidence="3">MULE transposase domain-containing protein</fullName>
    </recommendedName>
</protein>
<dbReference type="Gramene" id="Bo6g041130.1">
    <property type="protein sequence ID" value="Bo6g041130.1"/>
    <property type="gene ID" value="Bo6g041130"/>
</dbReference>
<sequence length="227" mass="25710">MVLIYVKSGEWMCSRGDDWSFVVDKERRGRMVTLATTTTLKQLKITVCEDYGVDHNAINAEFSYSLLNQKGNPPIIITNDRQASNFVGYAKRESSTTLCVMFSVSGVNQKERVNIDLNKEPCDSSNVEDEEDALCNWTVRAEGIDGSTYFMINQCDGRHSCAPSKKRKFGKTASARTIGTLIQHRFDDANDGPKPNDIIQFMRMEHSCEITYWHAWEAREFAIAAAR</sequence>
<organism evidence="1 2">
    <name type="scientific">Brassica oleracea var. oleracea</name>
    <dbReference type="NCBI Taxonomy" id="109376"/>
    <lineage>
        <taxon>Eukaryota</taxon>
        <taxon>Viridiplantae</taxon>
        <taxon>Streptophyta</taxon>
        <taxon>Embryophyta</taxon>
        <taxon>Tracheophyta</taxon>
        <taxon>Spermatophyta</taxon>
        <taxon>Magnoliopsida</taxon>
        <taxon>eudicotyledons</taxon>
        <taxon>Gunneridae</taxon>
        <taxon>Pentapetalae</taxon>
        <taxon>rosids</taxon>
        <taxon>malvids</taxon>
        <taxon>Brassicales</taxon>
        <taxon>Brassicaceae</taxon>
        <taxon>Brassiceae</taxon>
        <taxon>Brassica</taxon>
    </lineage>
</organism>
<evidence type="ECO:0008006" key="3">
    <source>
        <dbReference type="Google" id="ProtNLM"/>
    </source>
</evidence>
<name>A0A0D3CRH2_BRAOL</name>
<reference evidence="1 2" key="1">
    <citation type="journal article" date="2014" name="Genome Biol.">
        <title>Transcriptome and methylome profiling reveals relics of genome dominance in the mesopolyploid Brassica oleracea.</title>
        <authorList>
            <person name="Parkin I.A."/>
            <person name="Koh C."/>
            <person name="Tang H."/>
            <person name="Robinson S.J."/>
            <person name="Kagale S."/>
            <person name="Clarke W.E."/>
            <person name="Town C.D."/>
            <person name="Nixon J."/>
            <person name="Krishnakumar V."/>
            <person name="Bidwell S.L."/>
            <person name="Denoeud F."/>
            <person name="Belcram H."/>
            <person name="Links M.G."/>
            <person name="Just J."/>
            <person name="Clarke C."/>
            <person name="Bender T."/>
            <person name="Huebert T."/>
            <person name="Mason A.S."/>
            <person name="Pires J.C."/>
            <person name="Barker G."/>
            <person name="Moore J."/>
            <person name="Walley P.G."/>
            <person name="Manoli S."/>
            <person name="Batley J."/>
            <person name="Edwards D."/>
            <person name="Nelson M.N."/>
            <person name="Wang X."/>
            <person name="Paterson A.H."/>
            <person name="King G."/>
            <person name="Bancroft I."/>
            <person name="Chalhoub B."/>
            <person name="Sharpe A.G."/>
        </authorList>
    </citation>
    <scope>NUCLEOTIDE SEQUENCE</scope>
    <source>
        <strain evidence="1 2">cv. TO1000</strain>
    </source>
</reference>
<accession>A0A0D3CRH2</accession>
<evidence type="ECO:0000313" key="1">
    <source>
        <dbReference type="EnsemblPlants" id="Bo6g041130.1"/>
    </source>
</evidence>
<keyword evidence="2" id="KW-1185">Reference proteome</keyword>
<evidence type="ECO:0000313" key="2">
    <source>
        <dbReference type="Proteomes" id="UP000032141"/>
    </source>
</evidence>
<dbReference type="AlphaFoldDB" id="A0A0D3CRH2"/>
<dbReference type="EnsemblPlants" id="Bo6g041130.1">
    <property type="protein sequence ID" value="Bo6g041130.1"/>
    <property type="gene ID" value="Bo6g041130"/>
</dbReference>
<dbReference type="Proteomes" id="UP000032141">
    <property type="component" value="Chromosome C6"/>
</dbReference>
<reference evidence="1" key="2">
    <citation type="submission" date="2015-03" db="UniProtKB">
        <authorList>
            <consortium name="EnsemblPlants"/>
        </authorList>
    </citation>
    <scope>IDENTIFICATION</scope>
</reference>